<dbReference type="SUPFAM" id="SSF51905">
    <property type="entry name" value="FAD/NAD(P)-binding domain"/>
    <property type="match status" value="1"/>
</dbReference>
<dbReference type="GO" id="GO:0008115">
    <property type="term" value="F:sarcosine oxidase activity"/>
    <property type="evidence" value="ECO:0007669"/>
    <property type="project" value="TreeGrafter"/>
</dbReference>
<dbReference type="Pfam" id="PF01266">
    <property type="entry name" value="DAO"/>
    <property type="match status" value="1"/>
</dbReference>
<feature type="domain" description="FAD dependent oxidoreductase" evidence="7">
    <location>
        <begin position="8"/>
        <end position="409"/>
    </location>
</feature>
<keyword evidence="9" id="KW-1185">Reference proteome</keyword>
<dbReference type="InParanoid" id="A0A194XK33"/>
<dbReference type="EMBL" id="KQ947409">
    <property type="protein sequence ID" value="KUJ20469.1"/>
    <property type="molecule type" value="Genomic_DNA"/>
</dbReference>
<keyword evidence="3" id="KW-0285">Flavoprotein</keyword>
<dbReference type="STRING" id="149040.A0A194XK33"/>
<dbReference type="Gene3D" id="3.50.50.60">
    <property type="entry name" value="FAD/NAD(P)-binding domain"/>
    <property type="match status" value="1"/>
</dbReference>
<dbReference type="InterPro" id="IPR036188">
    <property type="entry name" value="FAD/NAD-bd_sf"/>
</dbReference>
<gene>
    <name evidence="8" type="ORF">LY89DRAFT_715859</name>
</gene>
<evidence type="ECO:0000256" key="4">
    <source>
        <dbReference type="ARBA" id="ARBA00022827"/>
    </source>
</evidence>
<feature type="compositionally biased region" description="Polar residues" evidence="6">
    <location>
        <begin position="316"/>
        <end position="325"/>
    </location>
</feature>
<accession>A0A194XK33</accession>
<dbReference type="PANTHER" id="PTHR10961:SF46">
    <property type="entry name" value="PEROXISOMAL SARCOSINE OXIDASE"/>
    <property type="match status" value="1"/>
</dbReference>
<keyword evidence="4" id="KW-0274">FAD</keyword>
<evidence type="ECO:0000313" key="9">
    <source>
        <dbReference type="Proteomes" id="UP000070700"/>
    </source>
</evidence>
<dbReference type="GeneID" id="28827956"/>
<comment type="cofactor">
    <cofactor evidence="1">
        <name>FAD</name>
        <dbReference type="ChEBI" id="CHEBI:57692"/>
    </cofactor>
</comment>
<feature type="region of interest" description="Disordered" evidence="6">
    <location>
        <begin position="312"/>
        <end position="331"/>
    </location>
</feature>
<evidence type="ECO:0000259" key="7">
    <source>
        <dbReference type="Pfam" id="PF01266"/>
    </source>
</evidence>
<dbReference type="SUPFAM" id="SSF54373">
    <property type="entry name" value="FAD-linked reductases, C-terminal domain"/>
    <property type="match status" value="1"/>
</dbReference>
<dbReference type="Gene3D" id="3.30.9.10">
    <property type="entry name" value="D-Amino Acid Oxidase, subunit A, domain 2"/>
    <property type="match status" value="1"/>
</dbReference>
<dbReference type="GO" id="GO:0050031">
    <property type="term" value="F:L-pipecolate oxidase activity"/>
    <property type="evidence" value="ECO:0007669"/>
    <property type="project" value="TreeGrafter"/>
</dbReference>
<evidence type="ECO:0000256" key="6">
    <source>
        <dbReference type="SAM" id="MobiDB-lite"/>
    </source>
</evidence>
<dbReference type="AlphaFoldDB" id="A0A194XK33"/>
<sequence>MEKPPSSILILGHGVFGLSTALSLSLRPSFKHTKITLLDRSPFPSPDGSSIDTSRIIRSDYSDPAYAKMGAEAMETWRSSSSSSTQQAGVAKVLAGLGEEGRYTESGLVLVCDKGKQGEEYVRGSFENMIEMGSEKQKVKELKDRREIDKEMGTGGGNGDWGYINTSSGWADAEAGMRFLRKKVEALNRVTFLQGEAVSLLYSPSTSNKKKKIAGVKLSTGQEITSDLTILATGAWTGTLIDLRGRATATGQVLCYLPLTPTEQQSFSRAPVLLNMSTGMFIIPPSPDPSKPSLKIARHGYGYSNPLSLPNPSSPAQKISISTPRTTRDDPTLQVPLEGQLACRAALREMIPSLAERPFTASKICWYTDTPKGEFLITYHPQMEGVFLATGGSGHGYKFLPVIGERVVDVLEGRGKGVEEFGGKWGWPSEVVEDVVTEDGSRGGRPGMVLERELRRKEGTRAETTVIVRRKR</sequence>
<dbReference type="InterPro" id="IPR045170">
    <property type="entry name" value="MTOX"/>
</dbReference>
<dbReference type="RefSeq" id="XP_018074824.1">
    <property type="nucleotide sequence ID" value="XM_018218230.1"/>
</dbReference>
<evidence type="ECO:0000256" key="5">
    <source>
        <dbReference type="ARBA" id="ARBA00023002"/>
    </source>
</evidence>
<dbReference type="OrthoDB" id="2219495at2759"/>
<organism evidence="8 9">
    <name type="scientific">Mollisia scopiformis</name>
    <name type="common">Conifer needle endophyte fungus</name>
    <name type="synonym">Phialocephala scopiformis</name>
    <dbReference type="NCBI Taxonomy" id="149040"/>
    <lineage>
        <taxon>Eukaryota</taxon>
        <taxon>Fungi</taxon>
        <taxon>Dikarya</taxon>
        <taxon>Ascomycota</taxon>
        <taxon>Pezizomycotina</taxon>
        <taxon>Leotiomycetes</taxon>
        <taxon>Helotiales</taxon>
        <taxon>Mollisiaceae</taxon>
        <taxon>Mollisia</taxon>
    </lineage>
</organism>
<dbReference type="PANTHER" id="PTHR10961">
    <property type="entry name" value="PEROXISOMAL SARCOSINE OXIDASE"/>
    <property type="match status" value="1"/>
</dbReference>
<keyword evidence="5" id="KW-0560">Oxidoreductase</keyword>
<dbReference type="InterPro" id="IPR006076">
    <property type="entry name" value="FAD-dep_OxRdtase"/>
</dbReference>
<evidence type="ECO:0000256" key="1">
    <source>
        <dbReference type="ARBA" id="ARBA00001974"/>
    </source>
</evidence>
<dbReference type="KEGG" id="psco:LY89DRAFT_715859"/>
<evidence type="ECO:0000256" key="2">
    <source>
        <dbReference type="ARBA" id="ARBA00010989"/>
    </source>
</evidence>
<comment type="similarity">
    <text evidence="2">Belongs to the MSOX/MTOX family.</text>
</comment>
<reference evidence="8 9" key="1">
    <citation type="submission" date="2015-10" db="EMBL/GenBank/DDBJ databases">
        <title>Full genome of DAOMC 229536 Phialocephala scopiformis, a fungal endophyte of spruce producing the potent anti-insectan compound rugulosin.</title>
        <authorList>
            <consortium name="DOE Joint Genome Institute"/>
            <person name="Walker A.K."/>
            <person name="Frasz S.L."/>
            <person name="Seifert K.A."/>
            <person name="Miller J.D."/>
            <person name="Mondo S.J."/>
            <person name="Labutti K."/>
            <person name="Lipzen A."/>
            <person name="Dockter R."/>
            <person name="Kennedy M."/>
            <person name="Grigoriev I.V."/>
            <person name="Spatafora J.W."/>
        </authorList>
    </citation>
    <scope>NUCLEOTIDE SEQUENCE [LARGE SCALE GENOMIC DNA]</scope>
    <source>
        <strain evidence="8 9">CBS 120377</strain>
    </source>
</reference>
<dbReference type="GO" id="GO:0050660">
    <property type="term" value="F:flavin adenine dinucleotide binding"/>
    <property type="evidence" value="ECO:0007669"/>
    <property type="project" value="InterPro"/>
</dbReference>
<protein>
    <submittedName>
        <fullName evidence="8">FAD dependent oxidoreductase</fullName>
    </submittedName>
</protein>
<name>A0A194XK33_MOLSC</name>
<evidence type="ECO:0000256" key="3">
    <source>
        <dbReference type="ARBA" id="ARBA00022630"/>
    </source>
</evidence>
<dbReference type="Proteomes" id="UP000070700">
    <property type="component" value="Unassembled WGS sequence"/>
</dbReference>
<evidence type="ECO:0000313" key="8">
    <source>
        <dbReference type="EMBL" id="KUJ20469.1"/>
    </source>
</evidence>
<proteinExistence type="inferred from homology"/>
<dbReference type="GO" id="GO:0004657">
    <property type="term" value="F:proline dehydrogenase activity"/>
    <property type="evidence" value="ECO:0007669"/>
    <property type="project" value="TreeGrafter"/>
</dbReference>